<accession>A0A3S9PIG5</accession>
<dbReference type="Proteomes" id="UP000267900">
    <property type="component" value="Chromosome"/>
</dbReference>
<protein>
    <submittedName>
        <fullName evidence="1">Uncharacterized protein</fullName>
    </submittedName>
</protein>
<dbReference type="EMBL" id="CP034587">
    <property type="protein sequence ID" value="AZQ72179.1"/>
    <property type="molecule type" value="Genomic_DNA"/>
</dbReference>
<evidence type="ECO:0000313" key="1">
    <source>
        <dbReference type="EMBL" id="AZQ72179.1"/>
    </source>
</evidence>
<dbReference type="RefSeq" id="WP_126914709.1">
    <property type="nucleotide sequence ID" value="NZ_CP034587.1"/>
</dbReference>
<proteinExistence type="predicted"/>
<keyword evidence="2" id="KW-1185">Reference proteome</keyword>
<evidence type="ECO:0000313" key="2">
    <source>
        <dbReference type="Proteomes" id="UP000267900"/>
    </source>
</evidence>
<dbReference type="OrthoDB" id="5193571at2"/>
<gene>
    <name evidence="1" type="ORF">EKH77_13985</name>
</gene>
<reference evidence="1 2" key="1">
    <citation type="submission" date="2018-12" db="EMBL/GenBank/DDBJ databases">
        <title>The whole draft genome of Streptomyce luteoverticillatus CGMCC 15060.</title>
        <authorList>
            <person name="Feng Z."/>
            <person name="Chen G."/>
            <person name="Zhang J."/>
            <person name="Zhu H."/>
            <person name="Yu X."/>
            <person name="Zhang W."/>
            <person name="Zhang X."/>
        </authorList>
    </citation>
    <scope>NUCLEOTIDE SEQUENCE [LARGE SCALE GENOMIC DNA]</scope>
    <source>
        <strain evidence="1 2">CGMCC 15060</strain>
    </source>
</reference>
<sequence length="370" mass="39492">MNNVRSAWLLNRTDAGGGQSRVDTRLAPLGTMAPEGVLATRDGVIPGSQSGRYAMDGLYVFSDQAGMIGKVAPGRAVVQGTEPAGSYPVVVTDYIPLTFADGDPNNPRVDLVVLRVYDAQQDTSNRTEAVVEIIQGVPAANPAAPATPRAAIALAEVTVPAGASAGKGGINWDTVRDRRRATVAVGGIIPRGWGQNFPGGYVGQYRDTGTGLERWDGTQWKQYPEPRAVWRDYTPVWGGDYEPTRPQINNGSLTGRYLHDGSIVHFTATLRIGSNSNWGGAGRNGNWWLSLPVRPTGPSMSGNLKFRTSSGYYHGGCYLEASRHPNGSACGWTANKSSGQVDGGWVDGDWPDTVVEGNWFTVSGFYEASA</sequence>
<dbReference type="AlphaFoldDB" id="A0A3S9PIG5"/>
<organism evidence="1 2">
    <name type="scientific">Streptomyces luteoverticillatus</name>
    <name type="common">Streptoverticillium luteoverticillatus</name>
    <dbReference type="NCBI Taxonomy" id="66425"/>
    <lineage>
        <taxon>Bacteria</taxon>
        <taxon>Bacillati</taxon>
        <taxon>Actinomycetota</taxon>
        <taxon>Actinomycetes</taxon>
        <taxon>Kitasatosporales</taxon>
        <taxon>Streptomycetaceae</taxon>
        <taxon>Streptomyces</taxon>
    </lineage>
</organism>
<name>A0A3S9PIG5_STRLT</name>